<dbReference type="InterPro" id="IPR036291">
    <property type="entry name" value="NAD(P)-bd_dom_sf"/>
</dbReference>
<dbReference type="Proteomes" id="UP000430368">
    <property type="component" value="Chromosome"/>
</dbReference>
<protein>
    <submittedName>
        <fullName evidence="3">SDR family oxidoreductase</fullName>
    </submittedName>
</protein>
<proteinExistence type="inferred from homology"/>
<dbReference type="EMBL" id="CP041764">
    <property type="protein sequence ID" value="QHA88053.1"/>
    <property type="molecule type" value="Genomic_DNA"/>
</dbReference>
<evidence type="ECO:0000256" key="2">
    <source>
        <dbReference type="ARBA" id="ARBA00023002"/>
    </source>
</evidence>
<evidence type="ECO:0000313" key="4">
    <source>
        <dbReference type="Proteomes" id="UP000430368"/>
    </source>
</evidence>
<dbReference type="PANTHER" id="PTHR42760:SF115">
    <property type="entry name" value="3-OXOACYL-[ACYL-CARRIER-PROTEIN] REDUCTASE FABG"/>
    <property type="match status" value="1"/>
</dbReference>
<organism evidence="3 4">
    <name type="scientific">Serratia rhizosphaerae</name>
    <dbReference type="NCBI Taxonomy" id="2597702"/>
    <lineage>
        <taxon>Bacteria</taxon>
        <taxon>Pseudomonadati</taxon>
        <taxon>Pseudomonadota</taxon>
        <taxon>Gammaproteobacteria</taxon>
        <taxon>Enterobacterales</taxon>
        <taxon>Yersiniaceae</taxon>
        <taxon>Serratia</taxon>
    </lineage>
</organism>
<dbReference type="PANTHER" id="PTHR42760">
    <property type="entry name" value="SHORT-CHAIN DEHYDROGENASES/REDUCTASES FAMILY MEMBER"/>
    <property type="match status" value="1"/>
</dbReference>
<evidence type="ECO:0000313" key="3">
    <source>
        <dbReference type="EMBL" id="QHA88053.1"/>
    </source>
</evidence>
<dbReference type="RefSeq" id="WP_160030024.1">
    <property type="nucleotide sequence ID" value="NZ_CP041764.1"/>
</dbReference>
<dbReference type="PRINTS" id="PR00081">
    <property type="entry name" value="GDHRDH"/>
</dbReference>
<keyword evidence="2" id="KW-0560">Oxidoreductase</keyword>
<name>A0ABX6GP37_9GAMM</name>
<evidence type="ECO:0000256" key="1">
    <source>
        <dbReference type="ARBA" id="ARBA00006484"/>
    </source>
</evidence>
<sequence>MRKGLFEFKDKVAVVTGGSKGIGLSIAKGLLEFGAEVWLLDTDVVAGEQAVHDLGSKTHFYQLDVTDPAAVKVCAEQVAKESGHIDMLVNCAGISCITPAFEAEDDEWRLIMDVNLNGTFWCCREFGRQMAKQQSGSIVNMGSMSGDIVNRPQAATAYITSKAGVHLMTKSLACEWVKDGIRVNALAPGYIATDMTLQMRSRPELFDEWMNCTPMKRCGEPDEVANAALFLVSDAASYITGTILAVDGGYTAW</sequence>
<dbReference type="PRINTS" id="PR00080">
    <property type="entry name" value="SDRFAMILY"/>
</dbReference>
<dbReference type="NCBIfam" id="NF009466">
    <property type="entry name" value="PRK12826.1-2"/>
    <property type="match status" value="1"/>
</dbReference>
<dbReference type="Gene3D" id="3.40.50.720">
    <property type="entry name" value="NAD(P)-binding Rossmann-like Domain"/>
    <property type="match status" value="1"/>
</dbReference>
<dbReference type="SUPFAM" id="SSF51735">
    <property type="entry name" value="NAD(P)-binding Rossmann-fold domains"/>
    <property type="match status" value="1"/>
</dbReference>
<comment type="similarity">
    <text evidence="1">Belongs to the short-chain dehydrogenases/reductases (SDR) family.</text>
</comment>
<accession>A0ABX6GP37</accession>
<dbReference type="Pfam" id="PF13561">
    <property type="entry name" value="adh_short_C2"/>
    <property type="match status" value="1"/>
</dbReference>
<dbReference type="InterPro" id="IPR002347">
    <property type="entry name" value="SDR_fam"/>
</dbReference>
<reference evidence="3 4" key="1">
    <citation type="submission" date="2019-07" db="EMBL/GenBank/DDBJ databases">
        <title>Serratia dokdonensis sp. nov., an elicitor of systemic resistance in Nicotiana Tabacum.</title>
        <authorList>
            <person name="Son J.-S."/>
            <person name="Hwang Y.-J."/>
            <person name="Lee S.-Y."/>
            <person name="Ghim S.-Y."/>
        </authorList>
    </citation>
    <scope>NUCLEOTIDE SEQUENCE [LARGE SCALE GENOMIC DNA]</scope>
    <source>
        <strain evidence="3 4">KUDC3025</strain>
    </source>
</reference>
<keyword evidence="4" id="KW-1185">Reference proteome</keyword>
<dbReference type="NCBIfam" id="NF005559">
    <property type="entry name" value="PRK07231.1"/>
    <property type="match status" value="1"/>
</dbReference>
<gene>
    <name evidence="3" type="ORF">FO014_14440</name>
</gene>